<keyword evidence="4" id="KW-1185">Reference proteome</keyword>
<dbReference type="InterPro" id="IPR036291">
    <property type="entry name" value="NAD(P)-bd_dom_sf"/>
</dbReference>
<comment type="similarity">
    <text evidence="2">Belongs to the short-chain dehydrogenases/reductases (SDR) family.</text>
</comment>
<dbReference type="Gene3D" id="3.40.50.720">
    <property type="entry name" value="NAD(P)-binding Rossmann-like Domain"/>
    <property type="match status" value="1"/>
</dbReference>
<dbReference type="SUPFAM" id="SSF51735">
    <property type="entry name" value="NAD(P)-binding Rossmann-fold domains"/>
    <property type="match status" value="1"/>
</dbReference>
<evidence type="ECO:0000256" key="2">
    <source>
        <dbReference type="RuleBase" id="RU000363"/>
    </source>
</evidence>
<dbReference type="InterPro" id="IPR002347">
    <property type="entry name" value="SDR_fam"/>
</dbReference>
<sequence>MRPLSEQTILITGATVGLGRYLAERLAAAGARVVMHGRDAQRTAQARDEVVTATGNEKIETVLADLSSLKEVDSLATELDLRLPRLDVLVNNAGIGAGSDAEAREESADGIELRFAVNYLAGYYLGHRLTPLITRAAPARIVNIASAGQSAIDFDDPLLTHAYSGARAYRQSKLAQIMFTLDLADQLGDQGVTVNAVHPATFMDTKMVREWGITPVSTIEEGGEATLRLITEDRFDEVSGCYFNTTQEDRADSQAYDPDARRRLRILSDELIAQALDADTESDADTEPETDA</sequence>
<accession>A0AAC9LII7</accession>
<dbReference type="RefSeq" id="WP_075765882.1">
    <property type="nucleotide sequence ID" value="NZ_CP016076.1"/>
</dbReference>
<dbReference type="PRINTS" id="PR00080">
    <property type="entry name" value="SDRFAMILY"/>
</dbReference>
<protein>
    <submittedName>
        <fullName evidence="3">Uncharacterized protein</fullName>
    </submittedName>
</protein>
<reference evidence="4" key="1">
    <citation type="submission" date="2016-06" db="EMBL/GenBank/DDBJ databases">
        <title>Complete genome sequence of Actinoalloteichus fjordicus DSM 46855 (=ADI127-17), type strain of the new species Actinoalloteichus fjordicus.</title>
        <authorList>
            <person name="Ruckert C."/>
            <person name="Nouioui I."/>
            <person name="Willmese J."/>
            <person name="van Wezel G."/>
            <person name="Klenk H.-P."/>
            <person name="Kalinowski J."/>
            <person name="Zotchev S.B."/>
        </authorList>
    </citation>
    <scope>NUCLEOTIDE SEQUENCE [LARGE SCALE GENOMIC DNA]</scope>
    <source>
        <strain evidence="4">ADI127-7</strain>
    </source>
</reference>
<dbReference type="PANTHER" id="PTHR43157">
    <property type="entry name" value="PHOSPHATIDYLINOSITOL-GLYCAN BIOSYNTHESIS CLASS F PROTEIN-RELATED"/>
    <property type="match status" value="1"/>
</dbReference>
<keyword evidence="1" id="KW-0560">Oxidoreductase</keyword>
<dbReference type="PRINTS" id="PR00081">
    <property type="entry name" value="GDHRDH"/>
</dbReference>
<dbReference type="AlphaFoldDB" id="A0AAC9LII7"/>
<dbReference type="KEGG" id="acad:UA74_29875"/>
<dbReference type="GO" id="GO:0016491">
    <property type="term" value="F:oxidoreductase activity"/>
    <property type="evidence" value="ECO:0007669"/>
    <property type="project" value="UniProtKB-KW"/>
</dbReference>
<dbReference type="Proteomes" id="UP000185511">
    <property type="component" value="Chromosome"/>
</dbReference>
<evidence type="ECO:0000313" key="4">
    <source>
        <dbReference type="Proteomes" id="UP000185511"/>
    </source>
</evidence>
<evidence type="ECO:0000256" key="1">
    <source>
        <dbReference type="ARBA" id="ARBA00023002"/>
    </source>
</evidence>
<dbReference type="Pfam" id="PF00106">
    <property type="entry name" value="adh_short"/>
    <property type="match status" value="1"/>
</dbReference>
<organism evidence="3 4">
    <name type="scientific">Actinoalloteichus fjordicus</name>
    <dbReference type="NCBI Taxonomy" id="1612552"/>
    <lineage>
        <taxon>Bacteria</taxon>
        <taxon>Bacillati</taxon>
        <taxon>Actinomycetota</taxon>
        <taxon>Actinomycetes</taxon>
        <taxon>Pseudonocardiales</taxon>
        <taxon>Pseudonocardiaceae</taxon>
        <taxon>Actinoalloteichus</taxon>
    </lineage>
</organism>
<dbReference type="EMBL" id="CP016076">
    <property type="protein sequence ID" value="APU17966.1"/>
    <property type="molecule type" value="Genomic_DNA"/>
</dbReference>
<gene>
    <name evidence="3" type="ORF">UA74_29875</name>
</gene>
<name>A0AAC9LII7_9PSEU</name>
<proteinExistence type="inferred from homology"/>
<dbReference type="PANTHER" id="PTHR43157:SF31">
    <property type="entry name" value="PHOSPHATIDYLINOSITOL-GLYCAN BIOSYNTHESIS CLASS F PROTEIN"/>
    <property type="match status" value="1"/>
</dbReference>
<evidence type="ECO:0000313" key="3">
    <source>
        <dbReference type="EMBL" id="APU17966.1"/>
    </source>
</evidence>